<gene>
    <name evidence="1" type="ORF">KIM322_11820</name>
</gene>
<evidence type="ECO:0000313" key="1">
    <source>
        <dbReference type="EMBL" id="BDR60921.1"/>
    </source>
</evidence>
<dbReference type="InterPro" id="IPR021247">
    <property type="entry name" value="DUF2785"/>
</dbReference>
<evidence type="ECO:0008006" key="3">
    <source>
        <dbReference type="Google" id="ProtNLM"/>
    </source>
</evidence>
<dbReference type="RefSeq" id="WP_317637161.1">
    <property type="nucleotide sequence ID" value="NZ_AP026803.1"/>
</dbReference>
<dbReference type="Proteomes" id="UP001321741">
    <property type="component" value="Chromosome"/>
</dbReference>
<evidence type="ECO:0000313" key="2">
    <source>
        <dbReference type="Proteomes" id="UP001321741"/>
    </source>
</evidence>
<accession>A0ABM8BHZ3</accession>
<protein>
    <recommendedName>
        <fullName evidence="3">DUF2785 domain-containing protein</fullName>
    </recommendedName>
</protein>
<dbReference type="Pfam" id="PF10978">
    <property type="entry name" value="DUF2785"/>
    <property type="match status" value="1"/>
</dbReference>
<dbReference type="EMBL" id="AP026803">
    <property type="protein sequence ID" value="BDR60921.1"/>
    <property type="molecule type" value="Genomic_DNA"/>
</dbReference>
<proteinExistence type="predicted"/>
<reference evidence="1 2" key="1">
    <citation type="journal article" date="2023" name="Microbiol. Spectr.">
        <title>Symbiosis of Carpenter Bees with Uncharacterized Lactic Acid Bacteria Showing NAD Auxotrophy.</title>
        <authorList>
            <person name="Kawasaki S."/>
            <person name="Ozawa K."/>
            <person name="Mori T."/>
            <person name="Yamamoto A."/>
            <person name="Ito M."/>
            <person name="Ohkuma M."/>
            <person name="Sakamoto M."/>
            <person name="Matsutani M."/>
        </authorList>
    </citation>
    <scope>NUCLEOTIDE SEQUENCE [LARGE SCALE GENOMIC DNA]</scope>
    <source>
        <strain evidence="1 2">Kim32-2</strain>
    </source>
</reference>
<sequence>MQTAIEQLAQSSDQDLRFTDAQVNFMLKNVGNLDPHLRDKLVYTLFARGFNLDAFTSQQVETIIATFIKEQNLFKGIGQPQNDLVFLRTFSALLGGLIIDKDSKQAILADKQRQLLFDWSIAYLNQEKDYRGFVPGKGWAHAVAHGSDFLSATLSHQKFTCTNEDELFTLIKTIWHNMQAPFIDDEEQRIASAFYLGVHAGNVTSAGFTRFVCQFDTSLNQEIDWAKQVDWYRLSSWQRLLQNWYFFFSQDEEIRTVLNAKIMTYYTQMGYQVD</sequence>
<organism evidence="1 2">
    <name type="scientific">Lactobacillus xylocopicola</name>
    <dbReference type="NCBI Taxonomy" id="2976676"/>
    <lineage>
        <taxon>Bacteria</taxon>
        <taxon>Bacillati</taxon>
        <taxon>Bacillota</taxon>
        <taxon>Bacilli</taxon>
        <taxon>Lactobacillales</taxon>
        <taxon>Lactobacillaceae</taxon>
        <taxon>Lactobacillus</taxon>
    </lineage>
</organism>
<keyword evidence="2" id="KW-1185">Reference proteome</keyword>
<name>A0ABM8BHZ3_9LACO</name>